<dbReference type="PANTHER" id="PTHR12598:SF0">
    <property type="entry name" value="COPPER HOMEOSTASIS PROTEIN CUTC HOMOLOG"/>
    <property type="match status" value="1"/>
</dbReference>
<evidence type="ECO:0000256" key="2">
    <source>
        <dbReference type="ARBA" id="ARBA00019014"/>
    </source>
</evidence>
<dbReference type="OrthoDB" id="7392499at2759"/>
<name>A0A4D9DFN4_9SAUR</name>
<evidence type="ECO:0000256" key="1">
    <source>
        <dbReference type="ARBA" id="ARBA00007768"/>
    </source>
</evidence>
<comment type="similarity">
    <text evidence="1">Belongs to the CutC family.</text>
</comment>
<dbReference type="AlphaFoldDB" id="A0A4D9DFN4"/>
<evidence type="ECO:0000313" key="4">
    <source>
        <dbReference type="Proteomes" id="UP000297703"/>
    </source>
</evidence>
<dbReference type="GO" id="GO:0016853">
    <property type="term" value="F:isomerase activity"/>
    <property type="evidence" value="ECO:0007669"/>
    <property type="project" value="UniProtKB-KW"/>
</dbReference>
<dbReference type="PANTHER" id="PTHR12598">
    <property type="entry name" value="COPPER HOMEOSTASIS PROTEIN CUTC"/>
    <property type="match status" value="1"/>
</dbReference>
<reference evidence="3 4" key="1">
    <citation type="submission" date="2019-04" db="EMBL/GenBank/DDBJ databases">
        <title>Draft genome of the big-headed turtle Platysternon megacephalum.</title>
        <authorList>
            <person name="Gong S."/>
        </authorList>
    </citation>
    <scope>NUCLEOTIDE SEQUENCE [LARGE SCALE GENOMIC DNA]</scope>
    <source>
        <strain evidence="3">DO16091913</strain>
        <tissue evidence="3">Muscle</tissue>
    </source>
</reference>
<dbReference type="Gene3D" id="3.20.20.380">
    <property type="entry name" value="Copper homeostasis (CutC) domain"/>
    <property type="match status" value="1"/>
</dbReference>
<sequence>MGVLLEIVVRTESDARQAEQGGADRLMVVGAVDNGGMSPEPEVFARIRDAVTIGIRPMVRLRPGFSTDGGEATRLRGLMRSYSAVGADGMVMGFLNDNGDVDAHVCGALLAEGEWPWSFHRAVDSVFDADDAWPVLSTLPRLDGVITAGSARGVGHGLDELLRLAQSPAVARLIIAGGGLEAEHIPWLVRAGVRQFHVGRSARPRRDACAGVDADLVASWRRLLDSSWAHVHASTLP</sequence>
<organism evidence="3 4">
    <name type="scientific">Platysternon megacephalum</name>
    <name type="common">big-headed turtle</name>
    <dbReference type="NCBI Taxonomy" id="55544"/>
    <lineage>
        <taxon>Eukaryota</taxon>
        <taxon>Metazoa</taxon>
        <taxon>Chordata</taxon>
        <taxon>Craniata</taxon>
        <taxon>Vertebrata</taxon>
        <taxon>Euteleostomi</taxon>
        <taxon>Archelosauria</taxon>
        <taxon>Testudinata</taxon>
        <taxon>Testudines</taxon>
        <taxon>Cryptodira</taxon>
        <taxon>Durocryptodira</taxon>
        <taxon>Testudinoidea</taxon>
        <taxon>Platysternidae</taxon>
        <taxon>Platysternon</taxon>
    </lineage>
</organism>
<evidence type="ECO:0000313" key="3">
    <source>
        <dbReference type="EMBL" id="TFJ95047.1"/>
    </source>
</evidence>
<reference evidence="3 4" key="2">
    <citation type="submission" date="2019-04" db="EMBL/GenBank/DDBJ databases">
        <title>The genome sequence of big-headed turtle.</title>
        <authorList>
            <person name="Gong S."/>
        </authorList>
    </citation>
    <scope>NUCLEOTIDE SEQUENCE [LARGE SCALE GENOMIC DNA]</scope>
    <source>
        <strain evidence="3">DO16091913</strain>
        <tissue evidence="3">Muscle</tissue>
    </source>
</reference>
<comment type="caution">
    <text evidence="3">The sequence shown here is derived from an EMBL/GenBank/DDBJ whole genome shotgun (WGS) entry which is preliminary data.</text>
</comment>
<dbReference type="InterPro" id="IPR005627">
    <property type="entry name" value="CutC-like"/>
</dbReference>
<dbReference type="SUPFAM" id="SSF110395">
    <property type="entry name" value="CutC-like"/>
    <property type="match status" value="1"/>
</dbReference>
<dbReference type="Pfam" id="PF03932">
    <property type="entry name" value="CutC"/>
    <property type="match status" value="1"/>
</dbReference>
<keyword evidence="3" id="KW-0413">Isomerase</keyword>
<accession>A0A4D9DFN4</accession>
<dbReference type="EMBL" id="QXTE01016245">
    <property type="protein sequence ID" value="TFJ95047.1"/>
    <property type="molecule type" value="Genomic_DNA"/>
</dbReference>
<dbReference type="STRING" id="55544.A0A4D9DFN4"/>
<dbReference type="GO" id="GO:0005507">
    <property type="term" value="F:copper ion binding"/>
    <property type="evidence" value="ECO:0007669"/>
    <property type="project" value="TreeGrafter"/>
</dbReference>
<proteinExistence type="inferred from homology"/>
<keyword evidence="4" id="KW-1185">Reference proteome</keyword>
<gene>
    <name evidence="3" type="ORF">DR999_PMT23574</name>
</gene>
<protein>
    <recommendedName>
        <fullName evidence="2">Copper homeostasis protein cutC homolog</fullName>
    </recommendedName>
</protein>
<dbReference type="Proteomes" id="UP000297703">
    <property type="component" value="Unassembled WGS sequence"/>
</dbReference>
<dbReference type="InterPro" id="IPR036822">
    <property type="entry name" value="CutC-like_dom_sf"/>
</dbReference>